<name>A0AC61MQ30_9FIRM</name>
<organism evidence="1 2">
    <name type="scientific">Miniphocaeibacter halophilus</name>
    <dbReference type="NCBI Taxonomy" id="2931922"/>
    <lineage>
        <taxon>Bacteria</taxon>
        <taxon>Bacillati</taxon>
        <taxon>Bacillota</taxon>
        <taxon>Tissierellia</taxon>
        <taxon>Tissierellales</taxon>
        <taxon>Peptoniphilaceae</taxon>
        <taxon>Miniphocaeibacter</taxon>
    </lineage>
</organism>
<protein>
    <submittedName>
        <fullName evidence="1">ABC-2 transporter permease</fullName>
    </submittedName>
</protein>
<evidence type="ECO:0000313" key="1">
    <source>
        <dbReference type="EMBL" id="QQK07034.1"/>
    </source>
</evidence>
<dbReference type="EMBL" id="CP066744">
    <property type="protein sequence ID" value="QQK07034.1"/>
    <property type="molecule type" value="Genomic_DNA"/>
</dbReference>
<evidence type="ECO:0000313" key="2">
    <source>
        <dbReference type="Proteomes" id="UP000595814"/>
    </source>
</evidence>
<accession>A0AC61MQ30</accession>
<proteinExistence type="predicted"/>
<keyword evidence="2" id="KW-1185">Reference proteome</keyword>
<reference evidence="1 2" key="1">
    <citation type="journal article" date="2022" name="Int. J. Syst. Evol. Microbiol.">
        <title>Miniphocaeibacter halophilus sp. nov., an ammonium-tolerant acetate-producing bacterium isolated from a biogas system.</title>
        <authorList>
            <person name="Schnurer A."/>
            <person name="Singh A."/>
            <person name="Bi S."/>
            <person name="Qiao W."/>
            <person name="Westerholm M."/>
        </authorList>
    </citation>
    <scope>NUCLEOTIDE SEQUENCE [LARGE SCALE GENOMIC DNA]</scope>
    <source>
        <strain evidence="1 2">AMB_01</strain>
    </source>
</reference>
<dbReference type="Proteomes" id="UP000595814">
    <property type="component" value="Chromosome"/>
</dbReference>
<gene>
    <name evidence="1" type="ORF">JFY71_06705</name>
</gene>
<sequence>MTKLLKYELKESSKYFLYIILGIIIASLSLAFTIIRATKINESNMSEFTAISMGLSSLLAFGLFIAVFVGFIFMIISSYRKDLYTDSAYLKFSLPINGSQLLNAKLLNVLIWSVLMTVVTIVINLLIYGIFLNQYMDEFITSFKNAWDFFNIGIGSNIFLILNYIYSFFASLITVYFCITFTKSFFKNSRNGYIWVLIYIIWGIIKSFISMVTSIALPYYLSLGKNLSIIKLDYGSYADSLLESTEFINLNLGFFIIEIIITVLIYFFTIHMLNKKVDI</sequence>